<protein>
    <submittedName>
        <fullName evidence="3">Response regulator</fullName>
    </submittedName>
</protein>
<evidence type="ECO:0000313" key="4">
    <source>
        <dbReference type="Proteomes" id="UP001366166"/>
    </source>
</evidence>
<dbReference type="SMART" id="SM00448">
    <property type="entry name" value="REC"/>
    <property type="match status" value="1"/>
</dbReference>
<reference evidence="4" key="1">
    <citation type="journal article" date="2023" name="Arch. Microbiol.">
        <title>Desulfoferula mesophilus gen. nov. sp. nov., a mesophilic sulfate-reducing bacterium isolated from a brackish lake sediment.</title>
        <authorList>
            <person name="Watanabe T."/>
            <person name="Yabe T."/>
            <person name="Tsuji J.M."/>
            <person name="Fukui M."/>
        </authorList>
    </citation>
    <scope>NUCLEOTIDE SEQUENCE [LARGE SCALE GENOMIC DNA]</scope>
    <source>
        <strain evidence="4">12FAK</strain>
    </source>
</reference>
<dbReference type="RefSeq" id="WP_338603220.1">
    <property type="nucleotide sequence ID" value="NZ_AP028679.1"/>
</dbReference>
<evidence type="ECO:0000259" key="2">
    <source>
        <dbReference type="PROSITE" id="PS50110"/>
    </source>
</evidence>
<evidence type="ECO:0000313" key="3">
    <source>
        <dbReference type="EMBL" id="BEQ16824.1"/>
    </source>
</evidence>
<gene>
    <name evidence="3" type="ORF">FAK_38900</name>
</gene>
<dbReference type="Gene3D" id="3.40.50.2300">
    <property type="match status" value="1"/>
</dbReference>
<dbReference type="Pfam" id="PF00072">
    <property type="entry name" value="Response_reg"/>
    <property type="match status" value="1"/>
</dbReference>
<evidence type="ECO:0000256" key="1">
    <source>
        <dbReference type="PROSITE-ProRule" id="PRU00169"/>
    </source>
</evidence>
<keyword evidence="1" id="KW-0597">Phosphoprotein</keyword>
<dbReference type="InterPro" id="IPR052048">
    <property type="entry name" value="ST_Response_Regulator"/>
</dbReference>
<dbReference type="InterPro" id="IPR011006">
    <property type="entry name" value="CheY-like_superfamily"/>
</dbReference>
<name>A0AAU9EUR6_9BACT</name>
<dbReference type="EMBL" id="AP028679">
    <property type="protein sequence ID" value="BEQ16824.1"/>
    <property type="molecule type" value="Genomic_DNA"/>
</dbReference>
<proteinExistence type="predicted"/>
<dbReference type="Proteomes" id="UP001366166">
    <property type="component" value="Chromosome"/>
</dbReference>
<dbReference type="GO" id="GO:0000160">
    <property type="term" value="P:phosphorelay signal transduction system"/>
    <property type="evidence" value="ECO:0007669"/>
    <property type="project" value="InterPro"/>
</dbReference>
<organism evidence="3 4">
    <name type="scientific">Desulfoferula mesophila</name>
    <dbReference type="NCBI Taxonomy" id="3058419"/>
    <lineage>
        <taxon>Bacteria</taxon>
        <taxon>Pseudomonadati</taxon>
        <taxon>Thermodesulfobacteriota</taxon>
        <taxon>Desulfarculia</taxon>
        <taxon>Desulfarculales</taxon>
        <taxon>Desulfarculaceae</taxon>
        <taxon>Desulfoferula</taxon>
    </lineage>
</organism>
<accession>A0AAU9EUR6</accession>
<feature type="modified residue" description="4-aspartylphosphate" evidence="1">
    <location>
        <position position="73"/>
    </location>
</feature>
<sequence length="140" mass="15517">MNQRLGNTLQGLPRGHGQRLLVVDDEALVRDICLEALQAFGYQVELAVDGAEGVEAYRRAHQQARPFALVLMDLTMPRMDGRAAAKAIGEMDPEVRIVITSGRGSDRKLMEGFHPQPKGVLQKPFDLGDLLLEVRRVLSE</sequence>
<dbReference type="InterPro" id="IPR001789">
    <property type="entry name" value="Sig_transdc_resp-reg_receiver"/>
</dbReference>
<keyword evidence="4" id="KW-1185">Reference proteome</keyword>
<dbReference type="PROSITE" id="PS50110">
    <property type="entry name" value="RESPONSE_REGULATORY"/>
    <property type="match status" value="1"/>
</dbReference>
<dbReference type="KEGG" id="dmp:FAK_38900"/>
<dbReference type="PANTHER" id="PTHR43228:SF1">
    <property type="entry name" value="TWO-COMPONENT RESPONSE REGULATOR ARR22"/>
    <property type="match status" value="1"/>
</dbReference>
<dbReference type="AlphaFoldDB" id="A0AAU9EUR6"/>
<dbReference type="SUPFAM" id="SSF52172">
    <property type="entry name" value="CheY-like"/>
    <property type="match status" value="1"/>
</dbReference>
<feature type="domain" description="Response regulatory" evidence="2">
    <location>
        <begin position="19"/>
        <end position="138"/>
    </location>
</feature>
<dbReference type="PANTHER" id="PTHR43228">
    <property type="entry name" value="TWO-COMPONENT RESPONSE REGULATOR"/>
    <property type="match status" value="1"/>
</dbReference>